<dbReference type="GO" id="GO:0051082">
    <property type="term" value="F:unfolded protein binding"/>
    <property type="evidence" value="ECO:0007669"/>
    <property type="project" value="TreeGrafter"/>
</dbReference>
<dbReference type="InterPro" id="IPR009012">
    <property type="entry name" value="GrpE_head"/>
</dbReference>
<protein>
    <submittedName>
        <fullName evidence="3">Protein GrpE</fullName>
    </submittedName>
</protein>
<dbReference type="SUPFAM" id="SSF51064">
    <property type="entry name" value="Head domain of nucleotide exchange factor GrpE"/>
    <property type="match status" value="1"/>
</dbReference>
<evidence type="ECO:0000256" key="1">
    <source>
        <dbReference type="ARBA" id="ARBA00023186"/>
    </source>
</evidence>
<dbReference type="AlphaFoldDB" id="A0A7K0CGU6"/>
<evidence type="ECO:0000313" key="4">
    <source>
        <dbReference type="Proteomes" id="UP000466345"/>
    </source>
</evidence>
<evidence type="ECO:0000313" key="3">
    <source>
        <dbReference type="EMBL" id="MQY12593.1"/>
    </source>
</evidence>
<dbReference type="Proteomes" id="UP000466345">
    <property type="component" value="Unassembled WGS sequence"/>
</dbReference>
<dbReference type="PANTHER" id="PTHR21237">
    <property type="entry name" value="GRPE PROTEIN"/>
    <property type="match status" value="1"/>
</dbReference>
<dbReference type="InterPro" id="IPR000740">
    <property type="entry name" value="GrpE"/>
</dbReference>
<dbReference type="RefSeq" id="WP_153452201.1">
    <property type="nucleotide sequence ID" value="NZ_WEGJ01000007.1"/>
</dbReference>
<evidence type="ECO:0000256" key="2">
    <source>
        <dbReference type="RuleBase" id="RU004478"/>
    </source>
</evidence>
<keyword evidence="1" id="KW-0143">Chaperone</keyword>
<accession>A0A7K0CGU6</accession>
<keyword evidence="4" id="KW-1185">Reference proteome</keyword>
<dbReference type="Gene3D" id="2.30.22.10">
    <property type="entry name" value="Head domain of nucleotide exchange factor GrpE"/>
    <property type="match status" value="1"/>
</dbReference>
<proteinExistence type="inferred from homology"/>
<dbReference type="Pfam" id="PF01025">
    <property type="entry name" value="GrpE"/>
    <property type="match status" value="1"/>
</dbReference>
<dbReference type="GO" id="GO:0000774">
    <property type="term" value="F:adenyl-nucleotide exchange factor activity"/>
    <property type="evidence" value="ECO:0007669"/>
    <property type="project" value="InterPro"/>
</dbReference>
<dbReference type="PRINTS" id="PR00773">
    <property type="entry name" value="GRPEPROTEIN"/>
</dbReference>
<gene>
    <name evidence="3" type="primary">grpE_1</name>
    <name evidence="3" type="ORF">SRB5_27290</name>
</gene>
<dbReference type="PANTHER" id="PTHR21237:SF23">
    <property type="entry name" value="GRPE PROTEIN HOMOLOG, MITOCHONDRIAL"/>
    <property type="match status" value="1"/>
</dbReference>
<dbReference type="GO" id="GO:0042803">
    <property type="term" value="F:protein homodimerization activity"/>
    <property type="evidence" value="ECO:0007669"/>
    <property type="project" value="InterPro"/>
</dbReference>
<name>A0A7K0CGU6_9ACTN</name>
<reference evidence="3 4" key="1">
    <citation type="submission" date="2019-10" db="EMBL/GenBank/DDBJ databases">
        <title>Streptomyces smaragdinus sp. nov. and Streptomyces fabii sp. nov., isolated from the gut of fungus growing-termite Macrotermes natalensis.</title>
        <authorList>
            <person name="Schwitalla J."/>
            <person name="Benndorf R."/>
            <person name="Martin K."/>
            <person name="De Beer W."/>
            <person name="Kaster A.-K."/>
            <person name="Vollmers J."/>
            <person name="Poulsen M."/>
            <person name="Beemelmanns C."/>
        </authorList>
    </citation>
    <scope>NUCLEOTIDE SEQUENCE [LARGE SCALE GENOMIC DNA]</scope>
    <source>
        <strain evidence="3 4">RB5</strain>
    </source>
</reference>
<sequence>MNEPLSDADYAGFLVFAAQERQEALLLELAGVLDSFDRVLAAGPDPDPAAGHERLRMLTGQLERFARSMGLEPVGAVGEDFEPAVHQAAEVRPVAAGARADEVLEVLQRGYRHSADGRLLRPARVAVADVVQTADAVPSEADEAGNRNEEQ</sequence>
<comment type="caution">
    <text evidence="3">The sequence shown here is derived from an EMBL/GenBank/DDBJ whole genome shotgun (WGS) entry which is preliminary data.</text>
</comment>
<dbReference type="GO" id="GO:0006457">
    <property type="term" value="P:protein folding"/>
    <property type="evidence" value="ECO:0007669"/>
    <property type="project" value="InterPro"/>
</dbReference>
<comment type="similarity">
    <text evidence="2">Belongs to the GrpE family.</text>
</comment>
<dbReference type="EMBL" id="WEGJ01000007">
    <property type="protein sequence ID" value="MQY12593.1"/>
    <property type="molecule type" value="Genomic_DNA"/>
</dbReference>
<dbReference type="OrthoDB" id="5196790at2"/>
<organism evidence="3 4">
    <name type="scientific">Streptomyces smaragdinus</name>
    <dbReference type="NCBI Taxonomy" id="2585196"/>
    <lineage>
        <taxon>Bacteria</taxon>
        <taxon>Bacillati</taxon>
        <taxon>Actinomycetota</taxon>
        <taxon>Actinomycetes</taxon>
        <taxon>Kitasatosporales</taxon>
        <taxon>Streptomycetaceae</taxon>
        <taxon>Streptomyces</taxon>
    </lineage>
</organism>
<dbReference type="GO" id="GO:0051087">
    <property type="term" value="F:protein-folding chaperone binding"/>
    <property type="evidence" value="ECO:0007669"/>
    <property type="project" value="InterPro"/>
</dbReference>